<protein>
    <submittedName>
        <fullName evidence="1">Major facilitator superfamily transporter</fullName>
    </submittedName>
</protein>
<comment type="caution">
    <text evidence="1">The sequence shown here is derived from an EMBL/GenBank/DDBJ whole genome shotgun (WGS) entry which is preliminary data.</text>
</comment>
<evidence type="ECO:0000313" key="2">
    <source>
        <dbReference type="Proteomes" id="UP000805649"/>
    </source>
</evidence>
<gene>
    <name evidence="1" type="ORF">CTRU02_200620</name>
</gene>
<proteinExistence type="predicted"/>
<name>A0ACC3ZF14_COLTU</name>
<keyword evidence="2" id="KW-1185">Reference proteome</keyword>
<organism evidence="1 2">
    <name type="scientific">Colletotrichum truncatum</name>
    <name type="common">Anthracnose fungus</name>
    <name type="synonym">Colletotrichum capsici</name>
    <dbReference type="NCBI Taxonomy" id="5467"/>
    <lineage>
        <taxon>Eukaryota</taxon>
        <taxon>Fungi</taxon>
        <taxon>Dikarya</taxon>
        <taxon>Ascomycota</taxon>
        <taxon>Pezizomycotina</taxon>
        <taxon>Sordariomycetes</taxon>
        <taxon>Hypocreomycetidae</taxon>
        <taxon>Glomerellales</taxon>
        <taxon>Glomerellaceae</taxon>
        <taxon>Colletotrichum</taxon>
        <taxon>Colletotrichum truncatum species complex</taxon>
    </lineage>
</organism>
<sequence>MADSIMEKEKNITPSSSEEHGLGNTTQEVTLTKDGFSVHPQPIQDDPLDPLNWSPFQKNVILAIVMALYFMFTYITTTTVPSFPEIQEQYSLTLEMVNWTVAIPALGLALGPLIWSSPADIIGRRPVFILGTIVAFAATIGAAKADSYGGYMAARLFQGLGVSPAATVGLAIINDMFFEHERGQKVGLWVLAIDLGLLTGPLVGGFVDLIDHYWIQWLTAIFFAVILIAELAFLPETLYPRDFMLSKTKGVMPSTGVSDEKDLARATVAAEEVNVPRTKKLGFANLKPVPAMRHPKPWDSVIRFGKLFMFPVVPIATGVYCFGWYWWVLSVITMIPVAYADYSPQTQGTDGGQPSDFGRSLFFIGLIVGTLISEIFFSGKLSDWLVVKLAKRNDGTKTAEMRLWLAYPAAILTAVGLIVWGVSIDKGYHWMVGQVAFALFGAGIQMGNTAICSYIVDAYPLQSMAVITFYAVLLNFSAFVDPFFIAPWVDNVGYTWAFAGHAIITVFFCIPALASLHWFGGSIRERCGAPDWVNPEYDHDVVGDA</sequence>
<reference evidence="1 2" key="1">
    <citation type="journal article" date="2020" name="Phytopathology">
        <title>Genome Sequence Resources of Colletotrichum truncatum, C. plurivorum, C. musicola, and C. sojae: Four Species Pathogenic to Soybean (Glycine max).</title>
        <authorList>
            <person name="Rogerio F."/>
            <person name="Boufleur T.R."/>
            <person name="Ciampi-Guillardi M."/>
            <person name="Sukno S.A."/>
            <person name="Thon M.R."/>
            <person name="Massola Junior N.S."/>
            <person name="Baroncelli R."/>
        </authorList>
    </citation>
    <scope>NUCLEOTIDE SEQUENCE [LARGE SCALE GENOMIC DNA]</scope>
    <source>
        <strain evidence="1 2">CMES1059</strain>
    </source>
</reference>
<dbReference type="EMBL" id="VUJX02000001">
    <property type="protein sequence ID" value="KAL0942734.1"/>
    <property type="molecule type" value="Genomic_DNA"/>
</dbReference>
<accession>A0ACC3ZF14</accession>
<evidence type="ECO:0000313" key="1">
    <source>
        <dbReference type="EMBL" id="KAL0942734.1"/>
    </source>
</evidence>
<dbReference type="Proteomes" id="UP000805649">
    <property type="component" value="Unassembled WGS sequence"/>
</dbReference>